<name>A0AA86XTA4_9CAUD</name>
<gene>
    <name evidence="1" type="ORF">vir249_00027</name>
</gene>
<dbReference type="EMBL" id="BK063678">
    <property type="protein sequence ID" value="DBA35472.1"/>
    <property type="molecule type" value="Genomic_DNA"/>
</dbReference>
<dbReference type="Proteomes" id="UP001303695">
    <property type="component" value="Segment"/>
</dbReference>
<dbReference type="GeneID" id="300198874"/>
<organism evidence="1 2">
    <name type="scientific">Caudoviricetes sp. vir249</name>
    <dbReference type="NCBI Taxonomy" id="3068355"/>
    <lineage>
        <taxon>Viruses</taxon>
        <taxon>Duplodnaviria</taxon>
        <taxon>Heunggongvirae</taxon>
        <taxon>Uroviricota</taxon>
        <taxon>Caudoviricetes</taxon>
    </lineage>
</organism>
<dbReference type="InterPro" id="IPR013783">
    <property type="entry name" value="Ig-like_fold"/>
</dbReference>
<accession>A0AA86XTA4</accession>
<reference evidence="1 2" key="1">
    <citation type="journal article" date="2023" name="Nat. Microbiol.">
        <title>A compendium of viruses from methanogenic archaea reveals their diversity and adaptations to the gut environment.</title>
        <authorList>
            <person name="Medvedeva S."/>
            <person name="Borrel G."/>
            <person name="Krupovic M."/>
            <person name="Gribaldo S."/>
        </authorList>
    </citation>
    <scope>NUCLEOTIDE SEQUENCE [LARGE SCALE GENOMIC DNA]</scope>
</reference>
<evidence type="ECO:0000313" key="2">
    <source>
        <dbReference type="Proteomes" id="UP001303695"/>
    </source>
</evidence>
<evidence type="ECO:0008006" key="3">
    <source>
        <dbReference type="Google" id="ProtNLM"/>
    </source>
</evidence>
<sequence>MIVGTKYDKELKEKVFYVREVDSYTHKTTTNLTVDWVDGVFTLTAVVSNLIGKGFVKFYRDGVEVGEQYVSKTATLLLQSETNTGVFVAKFMGNSDCLKSQSSEVSYSSLPVPEFSLTVDKDTGVVGDTLTFTPHLSEGVTGSIVYTVDGAEYTKNIGETFTYKFNKTGSFIISAVYSGDETHQGATASVLVTISKINLVFTGSASGTNVYVGETVTISGTLETSTGSPLGNVRIIDGAGQVQAITGATGVWSFTSVEDTVGTSGWSLYPDLDWDKYNTPKNVDILITIRKKDTVLTCTVDKTSVTVGENVLCTLYLKDNQNNPLANKTVYCGDWSKTTNDEGRVIFDYANPRSGVATRVFKFDGDNLYNGASVTAKWTVVPAESPQISISASTLIGGVGDDLPITLSSNLKNTALTVLLNDAEVADSVTTDNTGNAVFNYNCNGAGDVNVKVKYLSGTNVYYSNILQVEDCIKYGFKDSDTWVNPTGHSATNTVIDGVFTSTSNSSKGDSILQLDITGDFIITYDAQWQASTRCGVGAKDTTRTYHFDSGTDSNGATQKYVSYNGSNETDTIYKNSNIAEYVNCKIIKHNNTLTGYMNNAEVVSVDYGWISTCAVWNFHTTIWNSDKTLKIKNLKIKPQ</sequence>
<dbReference type="Gene3D" id="2.60.40.10">
    <property type="entry name" value="Immunoglobulins"/>
    <property type="match status" value="1"/>
</dbReference>
<proteinExistence type="predicted"/>
<keyword evidence="2" id="KW-1185">Reference proteome</keyword>
<protein>
    <recommendedName>
        <fullName evidence="3">Big-1 domain-containing protein</fullName>
    </recommendedName>
</protein>
<evidence type="ECO:0000313" key="1">
    <source>
        <dbReference type="EMBL" id="DBA35472.1"/>
    </source>
</evidence>
<dbReference type="RefSeq" id="YP_013605252.1">
    <property type="nucleotide sequence ID" value="NC_133254.1"/>
</dbReference>